<reference evidence="1 2" key="1">
    <citation type="journal article" date="2024" name="G3 (Bethesda)">
        <title>Genome assembly of Hibiscus sabdariffa L. provides insights into metabolisms of medicinal natural products.</title>
        <authorList>
            <person name="Kim T."/>
        </authorList>
    </citation>
    <scope>NUCLEOTIDE SEQUENCE [LARGE SCALE GENOMIC DNA]</scope>
    <source>
        <strain evidence="1">TK-2024</strain>
        <tissue evidence="1">Old leaves</tissue>
    </source>
</reference>
<dbReference type="PANTHER" id="PTHR31672">
    <property type="entry name" value="BNACNNG10540D PROTEIN"/>
    <property type="match status" value="1"/>
</dbReference>
<evidence type="ECO:0008006" key="3">
    <source>
        <dbReference type="Google" id="ProtNLM"/>
    </source>
</evidence>
<dbReference type="Proteomes" id="UP001472677">
    <property type="component" value="Unassembled WGS sequence"/>
</dbReference>
<organism evidence="1 2">
    <name type="scientific">Hibiscus sabdariffa</name>
    <name type="common">roselle</name>
    <dbReference type="NCBI Taxonomy" id="183260"/>
    <lineage>
        <taxon>Eukaryota</taxon>
        <taxon>Viridiplantae</taxon>
        <taxon>Streptophyta</taxon>
        <taxon>Embryophyta</taxon>
        <taxon>Tracheophyta</taxon>
        <taxon>Spermatophyta</taxon>
        <taxon>Magnoliopsida</taxon>
        <taxon>eudicotyledons</taxon>
        <taxon>Gunneridae</taxon>
        <taxon>Pentapetalae</taxon>
        <taxon>rosids</taxon>
        <taxon>malvids</taxon>
        <taxon>Malvales</taxon>
        <taxon>Malvaceae</taxon>
        <taxon>Malvoideae</taxon>
        <taxon>Hibiscus</taxon>
    </lineage>
</organism>
<evidence type="ECO:0000313" key="1">
    <source>
        <dbReference type="EMBL" id="KAK8558898.1"/>
    </source>
</evidence>
<comment type="caution">
    <text evidence="1">The sequence shown here is derived from an EMBL/GenBank/DDBJ whole genome shotgun (WGS) entry which is preliminary data.</text>
</comment>
<gene>
    <name evidence="1" type="ORF">V6N12_042190</name>
</gene>
<accession>A0ABR2EFR6</accession>
<protein>
    <recommendedName>
        <fullName evidence="3">F-box associated domain-containing protein</fullName>
    </recommendedName>
</protein>
<proteinExistence type="predicted"/>
<name>A0ABR2EFR6_9ROSI</name>
<dbReference type="PANTHER" id="PTHR31672:SF13">
    <property type="entry name" value="F-BOX PROTEIN CPR30-LIKE"/>
    <property type="match status" value="1"/>
</dbReference>
<dbReference type="InterPro" id="IPR050796">
    <property type="entry name" value="SCF_F-box_component"/>
</dbReference>
<dbReference type="EMBL" id="JBBPBM010000015">
    <property type="protein sequence ID" value="KAK8558898.1"/>
    <property type="molecule type" value="Genomic_DNA"/>
</dbReference>
<evidence type="ECO:0000313" key="2">
    <source>
        <dbReference type="Proteomes" id="UP001472677"/>
    </source>
</evidence>
<keyword evidence="2" id="KW-1185">Reference proteome</keyword>
<sequence>MVGSCNGIICVHLYPHNHDELRFILWNPSIQKYISLPQLSFSEAADLNVGFEFDSRTNDYKLLIVGVDKDGSWIQSYLFSLNENYWKRVNAFSTNYDFLPVPLHFVNGLVHWSGFRCLKKNRVNYSLHYDIDGFGKFEQLQFPPFARMFDSCNELICIQLYPYDNGLKFLLWNPLIKKYIYLPQLSFREADDSNIRFGFDSVTNDCKLLAVGVDKDDVELELWVMKEYSVIESWTKVLTLQTATRYAWFPRVESLVLLDKAVNVHSESDINHPIVSSDSNESGELTLTDSLVAVVGIIAHKVYGDVRMTDTCARETGREVYCHNNTDIFPKKSIAAVVVVNLAEEMGKVGPNSSPSFAAIREEWAILHLSCQQIEPHGVEVGTGLISICDMYVGIRDKGVDVPV</sequence>